<evidence type="ECO:0000313" key="2">
    <source>
        <dbReference type="Proteomes" id="UP001174691"/>
    </source>
</evidence>
<accession>A0AA38RNC8</accession>
<comment type="caution">
    <text evidence="1">The sequence shown here is derived from an EMBL/GenBank/DDBJ whole genome shotgun (WGS) entry which is preliminary data.</text>
</comment>
<name>A0AA38RNC8_9PEZI</name>
<dbReference type="PANTHER" id="PTHR35394:SF5">
    <property type="entry name" value="DUF3176 DOMAIN-CONTAINING PROTEIN"/>
    <property type="match status" value="1"/>
</dbReference>
<sequence length="216" mass="23255">MYGIVQTLEAVTQQARFSCPTGNCFYPDLPSLSVCSACHDFTPTLELVQVPDSSRLKITLVSPNAAASAHNWNIARYRLLLPSILGLDNSVSLTMSGTANLSQSASFSADRCAAAGLMWAQTILRHHRSDDPSLLGSNETDTVEATECMLYHCVKTYSSAVSNGTLHERLVDLGASRVPSSWSLVPDRNAESAASLTPQRERTIAFSSAVQLPPPN</sequence>
<evidence type="ECO:0000313" key="1">
    <source>
        <dbReference type="EMBL" id="KAJ9137216.1"/>
    </source>
</evidence>
<gene>
    <name evidence="1" type="ORF">NKR19_g8287</name>
</gene>
<keyword evidence="2" id="KW-1185">Reference proteome</keyword>
<organism evidence="1 2">
    <name type="scientific">Coniochaeta hoffmannii</name>
    <dbReference type="NCBI Taxonomy" id="91930"/>
    <lineage>
        <taxon>Eukaryota</taxon>
        <taxon>Fungi</taxon>
        <taxon>Dikarya</taxon>
        <taxon>Ascomycota</taxon>
        <taxon>Pezizomycotina</taxon>
        <taxon>Sordariomycetes</taxon>
        <taxon>Sordariomycetidae</taxon>
        <taxon>Coniochaetales</taxon>
        <taxon>Coniochaetaceae</taxon>
        <taxon>Coniochaeta</taxon>
    </lineage>
</organism>
<dbReference type="PANTHER" id="PTHR35394">
    <property type="entry name" value="DUF3176 DOMAIN-CONTAINING PROTEIN"/>
    <property type="match status" value="1"/>
</dbReference>
<dbReference type="Proteomes" id="UP001174691">
    <property type="component" value="Unassembled WGS sequence"/>
</dbReference>
<proteinExistence type="predicted"/>
<protein>
    <submittedName>
        <fullName evidence="1">Uncharacterized protein</fullName>
    </submittedName>
</protein>
<dbReference type="EMBL" id="JANBVN010000163">
    <property type="protein sequence ID" value="KAJ9137216.1"/>
    <property type="molecule type" value="Genomic_DNA"/>
</dbReference>
<reference evidence="1" key="1">
    <citation type="submission" date="2022-07" db="EMBL/GenBank/DDBJ databases">
        <title>Fungi with potential for degradation of polypropylene.</title>
        <authorList>
            <person name="Gostincar C."/>
        </authorList>
    </citation>
    <scope>NUCLEOTIDE SEQUENCE</scope>
    <source>
        <strain evidence="1">EXF-13287</strain>
    </source>
</reference>
<dbReference type="AlphaFoldDB" id="A0AA38RNC8"/>